<reference evidence="2 3" key="1">
    <citation type="journal article" date="2008" name="Int. J. Syst. Evol. Microbiol.">
        <title>Luteimonas marina sp. nov., isolated from seawater.</title>
        <authorList>
            <person name="Baik K.S."/>
            <person name="Park S.C."/>
            <person name="Kim M.S."/>
            <person name="Kim E.M."/>
            <person name="Park C."/>
            <person name="Chun J."/>
            <person name="Seong C.N."/>
        </authorList>
    </citation>
    <scope>NUCLEOTIDE SEQUENCE [LARGE SCALE GENOMIC DNA]</scope>
    <source>
        <strain evidence="2 3">FR1330</strain>
    </source>
</reference>
<name>A0A5C5U0P9_9GAMM</name>
<dbReference type="AlphaFoldDB" id="A0A5C5U0P9"/>
<evidence type="ECO:0000313" key="2">
    <source>
        <dbReference type="EMBL" id="TWT19125.1"/>
    </source>
</evidence>
<dbReference type="EMBL" id="VOHK01000005">
    <property type="protein sequence ID" value="TWT19125.1"/>
    <property type="molecule type" value="Genomic_DNA"/>
</dbReference>
<accession>A0A5C5U0P9</accession>
<keyword evidence="3" id="KW-1185">Reference proteome</keyword>
<comment type="caution">
    <text evidence="2">The sequence shown here is derived from an EMBL/GenBank/DDBJ whole genome shotgun (WGS) entry which is preliminary data.</text>
</comment>
<sequence length="102" mass="10637">MRGSGGRWRRGPRCCGRAGSSVHARIIARGARAAHPGRIVRGGCGRCVGSSAAQSRPGHRDACHPPQRLSSRAQREICPSVPTGRSLAALEMTGISRDAAVA</sequence>
<gene>
    <name evidence="2" type="ORF">FQY83_12210</name>
</gene>
<proteinExistence type="predicted"/>
<evidence type="ECO:0000313" key="3">
    <source>
        <dbReference type="Proteomes" id="UP000319980"/>
    </source>
</evidence>
<evidence type="ECO:0000256" key="1">
    <source>
        <dbReference type="SAM" id="MobiDB-lite"/>
    </source>
</evidence>
<protein>
    <submittedName>
        <fullName evidence="2">Uncharacterized protein</fullName>
    </submittedName>
</protein>
<feature type="region of interest" description="Disordered" evidence="1">
    <location>
        <begin position="50"/>
        <end position="73"/>
    </location>
</feature>
<dbReference type="Proteomes" id="UP000319980">
    <property type="component" value="Unassembled WGS sequence"/>
</dbReference>
<organism evidence="2 3">
    <name type="scientific">Luteimonas marina</name>
    <dbReference type="NCBI Taxonomy" id="488485"/>
    <lineage>
        <taxon>Bacteria</taxon>
        <taxon>Pseudomonadati</taxon>
        <taxon>Pseudomonadota</taxon>
        <taxon>Gammaproteobacteria</taxon>
        <taxon>Lysobacterales</taxon>
        <taxon>Lysobacteraceae</taxon>
        <taxon>Luteimonas</taxon>
    </lineage>
</organism>